<gene>
    <name evidence="2" type="ORF">QTO34_000647</name>
</gene>
<feature type="compositionally biased region" description="Basic and acidic residues" evidence="1">
    <location>
        <begin position="83"/>
        <end position="98"/>
    </location>
</feature>
<evidence type="ECO:0000313" key="2">
    <source>
        <dbReference type="EMBL" id="KAK1346787.1"/>
    </source>
</evidence>
<evidence type="ECO:0000313" key="3">
    <source>
        <dbReference type="Proteomes" id="UP001177744"/>
    </source>
</evidence>
<organism evidence="2 3">
    <name type="scientific">Cnephaeus nilssonii</name>
    <name type="common">Northern bat</name>
    <name type="synonym">Eptesicus nilssonii</name>
    <dbReference type="NCBI Taxonomy" id="3371016"/>
    <lineage>
        <taxon>Eukaryota</taxon>
        <taxon>Metazoa</taxon>
        <taxon>Chordata</taxon>
        <taxon>Craniata</taxon>
        <taxon>Vertebrata</taxon>
        <taxon>Euteleostomi</taxon>
        <taxon>Mammalia</taxon>
        <taxon>Eutheria</taxon>
        <taxon>Laurasiatheria</taxon>
        <taxon>Chiroptera</taxon>
        <taxon>Yangochiroptera</taxon>
        <taxon>Vespertilionidae</taxon>
        <taxon>Cnephaeus</taxon>
    </lineage>
</organism>
<comment type="caution">
    <text evidence="2">The sequence shown here is derived from an EMBL/GenBank/DDBJ whole genome shotgun (WGS) entry which is preliminary data.</text>
</comment>
<accession>A0AA40LX51</accession>
<dbReference type="AlphaFoldDB" id="A0AA40LX51"/>
<proteinExistence type="predicted"/>
<dbReference type="EMBL" id="JAULJE010000001">
    <property type="protein sequence ID" value="KAK1346787.1"/>
    <property type="molecule type" value="Genomic_DNA"/>
</dbReference>
<keyword evidence="3" id="KW-1185">Reference proteome</keyword>
<sequence>MQRSMLRKIGERRNELKQLIWLKESSMIQKARWGESEKMSYGLGQGNRAILKGKVDLRSLKIHSCSNHRTAESPRTPVPNWHKHVDSKELHSTTERSDFTGNKHLAPQVPYKDSWICCRDCANLKGRAAVTGSPASPLPGETSDTNWEPTATPARDLQPQL</sequence>
<reference evidence="2" key="1">
    <citation type="submission" date="2023-06" db="EMBL/GenBank/DDBJ databases">
        <title>Reference genome for the Northern bat (Eptesicus nilssonii), a most northern bat species.</title>
        <authorList>
            <person name="Laine V.N."/>
            <person name="Pulliainen A.T."/>
            <person name="Lilley T.M."/>
        </authorList>
    </citation>
    <scope>NUCLEOTIDE SEQUENCE</scope>
    <source>
        <strain evidence="2">BLF_Eptnil</strain>
        <tissue evidence="2">Kidney</tissue>
    </source>
</reference>
<evidence type="ECO:0000256" key="1">
    <source>
        <dbReference type="SAM" id="MobiDB-lite"/>
    </source>
</evidence>
<feature type="region of interest" description="Disordered" evidence="1">
    <location>
        <begin position="129"/>
        <end position="161"/>
    </location>
</feature>
<dbReference type="Proteomes" id="UP001177744">
    <property type="component" value="Unassembled WGS sequence"/>
</dbReference>
<name>A0AA40LX51_CNENI</name>
<protein>
    <submittedName>
        <fullName evidence="2">Uncharacterized protein</fullName>
    </submittedName>
</protein>
<feature type="region of interest" description="Disordered" evidence="1">
    <location>
        <begin position="66"/>
        <end position="103"/>
    </location>
</feature>